<dbReference type="PANTHER" id="PTHR42760:SF133">
    <property type="entry name" value="3-OXOACYL-[ACYL-CARRIER-PROTEIN] REDUCTASE"/>
    <property type="match status" value="1"/>
</dbReference>
<dbReference type="PROSITE" id="PS00061">
    <property type="entry name" value="ADH_SHORT"/>
    <property type="match status" value="1"/>
</dbReference>
<dbReference type="EMBL" id="JAPMOS010000157">
    <property type="protein sequence ID" value="KAJ4454437.1"/>
    <property type="molecule type" value="Genomic_DNA"/>
</dbReference>
<dbReference type="PRINTS" id="PR00080">
    <property type="entry name" value="SDRFAMILY"/>
</dbReference>
<name>A0ABQ8U529_9EUKA</name>
<dbReference type="PRINTS" id="PR00081">
    <property type="entry name" value="GDHRDH"/>
</dbReference>
<evidence type="ECO:0000256" key="2">
    <source>
        <dbReference type="ARBA" id="ARBA00023002"/>
    </source>
</evidence>
<dbReference type="Pfam" id="PF00106">
    <property type="entry name" value="adh_short"/>
    <property type="match status" value="1"/>
</dbReference>
<evidence type="ECO:0000313" key="6">
    <source>
        <dbReference type="Proteomes" id="UP001141327"/>
    </source>
</evidence>
<dbReference type="PANTHER" id="PTHR42760">
    <property type="entry name" value="SHORT-CHAIN DEHYDROGENASES/REDUCTASES FAMILY MEMBER"/>
    <property type="match status" value="1"/>
</dbReference>
<feature type="signal peptide" evidence="4">
    <location>
        <begin position="1"/>
        <end position="23"/>
    </location>
</feature>
<evidence type="ECO:0000313" key="5">
    <source>
        <dbReference type="EMBL" id="KAJ4454437.1"/>
    </source>
</evidence>
<reference evidence="5" key="1">
    <citation type="journal article" date="2022" name="bioRxiv">
        <title>Genomics of Preaxostyla Flagellates Illuminates Evolutionary Transitions and the Path Towards Mitochondrial Loss.</title>
        <authorList>
            <person name="Novak L.V.F."/>
            <person name="Treitli S.C."/>
            <person name="Pyrih J."/>
            <person name="Halakuc P."/>
            <person name="Pipaliya S.V."/>
            <person name="Vacek V."/>
            <person name="Brzon O."/>
            <person name="Soukal P."/>
            <person name="Eme L."/>
            <person name="Dacks J.B."/>
            <person name="Karnkowska A."/>
            <person name="Elias M."/>
            <person name="Hampl V."/>
        </authorList>
    </citation>
    <scope>NUCLEOTIDE SEQUENCE</scope>
    <source>
        <strain evidence="5">RCP-MX</strain>
    </source>
</reference>
<dbReference type="InterPro" id="IPR036291">
    <property type="entry name" value="NAD(P)-bd_dom_sf"/>
</dbReference>
<evidence type="ECO:0000256" key="4">
    <source>
        <dbReference type="SAM" id="SignalP"/>
    </source>
</evidence>
<comment type="similarity">
    <text evidence="1 3">Belongs to the short-chain dehydrogenases/reductases (SDR) family.</text>
</comment>
<keyword evidence="2" id="KW-0560">Oxidoreductase</keyword>
<proteinExistence type="inferred from homology"/>
<keyword evidence="6" id="KW-1185">Reference proteome</keyword>
<dbReference type="InterPro" id="IPR002347">
    <property type="entry name" value="SDR_fam"/>
</dbReference>
<dbReference type="SUPFAM" id="SSF51735">
    <property type="entry name" value="NAD(P)-binding Rossmann-fold domains"/>
    <property type="match status" value="1"/>
</dbReference>
<dbReference type="InterPro" id="IPR020904">
    <property type="entry name" value="Sc_DH/Rdtase_CS"/>
</dbReference>
<comment type="caution">
    <text evidence="5">The sequence shown here is derived from an EMBL/GenBank/DDBJ whole genome shotgun (WGS) entry which is preliminary data.</text>
</comment>
<evidence type="ECO:0000256" key="3">
    <source>
        <dbReference type="RuleBase" id="RU000363"/>
    </source>
</evidence>
<protein>
    <submittedName>
        <fullName evidence="5">Oxidoreductase</fullName>
    </submittedName>
</protein>
<keyword evidence="4" id="KW-0732">Signal</keyword>
<gene>
    <name evidence="5" type="ORF">PAPYR_10855</name>
</gene>
<dbReference type="CDD" id="cd05233">
    <property type="entry name" value="SDR_c"/>
    <property type="match status" value="1"/>
</dbReference>
<feature type="chain" id="PRO_5045750003" evidence="4">
    <location>
        <begin position="24"/>
        <end position="308"/>
    </location>
</feature>
<dbReference type="Proteomes" id="UP001141327">
    <property type="component" value="Unassembled WGS sequence"/>
</dbReference>
<evidence type="ECO:0000256" key="1">
    <source>
        <dbReference type="ARBA" id="ARBA00006484"/>
    </source>
</evidence>
<accession>A0ABQ8U529</accession>
<sequence>MRTGSLALILSVVCLSLLRTSQAAFEDEFAGKVAFISGGTSGIGFATAMRLASMGTKVAIIGRNEERGKAAEAAINGNATVAEHGGRAKFYQCDVTQHIKVKSTIAAVVNDLGGLHYAVNSAGIGGFLGRFDEMPDSLLWGVNDPVMNNLYGVIHCVLEEVRYWRSHNQDAAIVNLSSYNGIRATAYGTMYGASKHGINGVTQSVAIENVENPRIRVNSVCPGLVDTPLTWNQAKWFLRGEQPWQGHYIDSAQDPDWVANRPEWVKELIGQKILSPYEEAEAIIFLLSSRASGITGMIYPVDNGASAK</sequence>
<dbReference type="Gene3D" id="3.40.50.720">
    <property type="entry name" value="NAD(P)-binding Rossmann-like Domain"/>
    <property type="match status" value="1"/>
</dbReference>
<organism evidence="5 6">
    <name type="scientific">Paratrimastix pyriformis</name>
    <dbReference type="NCBI Taxonomy" id="342808"/>
    <lineage>
        <taxon>Eukaryota</taxon>
        <taxon>Metamonada</taxon>
        <taxon>Preaxostyla</taxon>
        <taxon>Paratrimastigidae</taxon>
        <taxon>Paratrimastix</taxon>
    </lineage>
</organism>